<dbReference type="Proteomes" id="UP001310022">
    <property type="component" value="Unassembled WGS sequence"/>
</dbReference>
<accession>A0AAN4W291</accession>
<organism evidence="1 2">
    <name type="scientific">Persicobacter diffluens</name>
    <dbReference type="NCBI Taxonomy" id="981"/>
    <lineage>
        <taxon>Bacteria</taxon>
        <taxon>Pseudomonadati</taxon>
        <taxon>Bacteroidota</taxon>
        <taxon>Cytophagia</taxon>
        <taxon>Cytophagales</taxon>
        <taxon>Persicobacteraceae</taxon>
        <taxon>Persicobacter</taxon>
    </lineage>
</organism>
<name>A0AAN4W291_9BACT</name>
<evidence type="ECO:0000313" key="2">
    <source>
        <dbReference type="Proteomes" id="UP001310022"/>
    </source>
</evidence>
<reference evidence="1 2" key="1">
    <citation type="submission" date="2021-12" db="EMBL/GenBank/DDBJ databases">
        <title>Genome sequencing of bacteria with rrn-lacking chromosome and rrn-plasmid.</title>
        <authorList>
            <person name="Anda M."/>
            <person name="Iwasaki W."/>
        </authorList>
    </citation>
    <scope>NUCLEOTIDE SEQUENCE [LARGE SCALE GENOMIC DNA]</scope>
    <source>
        <strain evidence="1 2">NBRC 15940</strain>
    </source>
</reference>
<dbReference type="RefSeq" id="WP_338238532.1">
    <property type="nucleotide sequence ID" value="NZ_BQKE01000002.1"/>
</dbReference>
<keyword evidence="2" id="KW-1185">Reference proteome</keyword>
<dbReference type="EMBL" id="BQKE01000002">
    <property type="protein sequence ID" value="GJM63361.1"/>
    <property type="molecule type" value="Genomic_DNA"/>
</dbReference>
<protein>
    <submittedName>
        <fullName evidence="1">Uncharacterized protein</fullName>
    </submittedName>
</protein>
<dbReference type="AlphaFoldDB" id="A0AAN4W291"/>
<proteinExistence type="predicted"/>
<evidence type="ECO:0000313" key="1">
    <source>
        <dbReference type="EMBL" id="GJM63361.1"/>
    </source>
</evidence>
<gene>
    <name evidence="1" type="ORF">PEDI_39130</name>
</gene>
<sequence>MLLLHNSKSNRQIAQLLGEASKSLKTIGSPGLQIQYMMLNGQSTIIKTNTKCNFEKRPTGLLLHTWVGRQKAFIVIPFSAIEQVVLIKGKEKCSPSRFSILRLLLNLGVPLRYARYFRTQISEYAIAPMNLKIEGRNLQINFQADGYYFEDMQQYFQSLPIQDQIEIIS</sequence>
<comment type="caution">
    <text evidence="1">The sequence shown here is derived from an EMBL/GenBank/DDBJ whole genome shotgun (WGS) entry which is preliminary data.</text>
</comment>